<feature type="region of interest" description="Disordered" evidence="1">
    <location>
        <begin position="1518"/>
        <end position="1868"/>
    </location>
</feature>
<feature type="region of interest" description="Disordered" evidence="1">
    <location>
        <begin position="212"/>
        <end position="468"/>
    </location>
</feature>
<feature type="compositionally biased region" description="Polar residues" evidence="1">
    <location>
        <begin position="807"/>
        <end position="816"/>
    </location>
</feature>
<feature type="compositionally biased region" description="Polar residues" evidence="1">
    <location>
        <begin position="1543"/>
        <end position="1562"/>
    </location>
</feature>
<feature type="compositionally biased region" description="Polar residues" evidence="1">
    <location>
        <begin position="1584"/>
        <end position="1606"/>
    </location>
</feature>
<feature type="region of interest" description="Disordered" evidence="1">
    <location>
        <begin position="1143"/>
        <end position="1166"/>
    </location>
</feature>
<feature type="compositionally biased region" description="Polar residues" evidence="1">
    <location>
        <begin position="1845"/>
        <end position="1863"/>
    </location>
</feature>
<feature type="compositionally biased region" description="Basic and acidic residues" evidence="1">
    <location>
        <begin position="1431"/>
        <end position="1446"/>
    </location>
</feature>
<evidence type="ECO:0000256" key="1">
    <source>
        <dbReference type="SAM" id="MobiDB-lite"/>
    </source>
</evidence>
<feature type="region of interest" description="Disordered" evidence="1">
    <location>
        <begin position="805"/>
        <end position="839"/>
    </location>
</feature>
<sequence length="2040" mass="221253">MQQKAFQSFCHTPSLTPPNNFRWTPQRHYTGASNTGYTLRNSLQSVSPSGQQVGNTNRVRGSYVPVKPQPQKMSLQTAVRGEHVTPMQPSSTPLNGGMVSEGSFGAVCFEQPGSVNQYSDMDPVTLPPTLAHTEMDSRLHTHVADSEGGKETAERPPQGIPVGWVAEQHSFMAQESLRGPTDRQEDTKILRDIPTQQTGDTPAIQFAIHGPEEDEIPAGEEEEEEREAEKSLPRESSLLVRIRQAGNNNSQLPSSSISPQSTRKGRQRLIRCPQPIPSSRPNYAAPTCASTEREKEKEKERDHPQQPTGSKSTKRQTHVKETVRRQRTYPKEKNQEENHEPSSVNNPGVRLAKTTKPKRRTSARRPLFHKAAPPHSLFVLSMPPTTGGDEVSQTAAQPVPASPAEGEVQKTMHPEEDRDPEERSPKEEDGDWESDSEPDHLLSKPVTLQTETEERSFKFPVQRNSQQPQLAMKNYEAAKDSANPAAHVASNAVPPLSESGMNSSHLRSVQETKTLSQVTGHQTRHSGAATAPVSFPAPVPPLPAASWTRGDSSIAAGTCTGTGVCGGWLSGPALTGTSVSSSPYVAPSVEVSNLSGGTSYGPSIAGGLQPGLFQQQQQEGHALLGPDFNAARARGASVEDPQTLYTQAPSSFTFPPGTSARPLFPSLNQQSSQGQNVMIPSLGTHLLSGFAESSFQGNEMRADRETPIVALPLTLPPQPMAGHSQLSLSLSPSDASVSYAIGASTVRDAMGQLTRSLTPSNGPTVSGASPAHQSVRRPTESDADTKTGRSEGVLVSQFFPGYPIGSGVSTHNQTKTQDAEEQKQTAALPSSKGASPRSIQKPSALFLPLSRQRGAAKVPSDPLEKIKWQLEKRRHRTDGGGVLGAESISPFSALAASALAARNPSNKEEKELQKRLEEIITRHQEQRGRRGRRLFLALHREGAARAERLAKRQADNSAAEEAALAQMREDTMVLVRQSSARCVDARGFLERNQDWMEARERYAQLGILKKAAQERQEELACTFKPEVNPVKPGEWRRRGAEGLLRDVAARQRRVIARMRVAFSKRQKTLASLQKAEEAAEKRRDAAATKRVVEFLATPSGVSFLQGKIETVLAGCGPGKRNQSREEIQRQIVEDLVASACKGGALDQNDHRGPRGGEGRGGSSSAIEATAEKTAKFAEELEGVQRRRALAEVEVMVRLLSLEVELQKLDSEGNKLIGSLSAKDRRAADRRGEQHGFILHLPLKLSDLLPEVAALLDEKRTRVDGESPELCAQVEGSDEYDEEGEEERKEEASREGRREVEGEEVKEEGGKAIDVEQILENARVEMEKKRLGLEDGQPESKEGNEEGAGGGGGMGDSLWRLAELVTATASASSTPSGFSLSRALRKLQMIHSESRQSALASRGLLHSKQTTLHSGASGRRGRRLKYGRKGRKSEADSRKKRKSKEESLPSCHPLPVGLQLAEDAAEREACSANAQAEVSKKPTGGESVFLLQADAPHLSQVQGAQSNPQFPFPITFPLPCSRPPMSSVSALQLQYPQPSQPPSNRTSAQGGTNDPYWHQQSARGTYGNPLPSPASCRWGALYGNPPTQSPEQTAPQQEMPSQHQESSGALPIDVSCSPQTAKGTVPQESKRAEVQAVDRGASRRRDMIEGTKPHRQAGREVKSSPSAKEQKSKPLQKKTKGGLLDPVVSLPTTTMKIEVEQPPRKSNAPSVKPPMQPCLDETFSSDINATLPRTRDPLHVPPHALPTNLHHPPNPASLIRNHSQAAAGAGTGRQGGVLRPSGSAPLVSPRGPVMLQVQPANHPFSPTPRGTLMPPQSSLGSLLPIPPQPSPHAVSASGSRHPDPQRYQSLSNLRPTPQAGNQETVPERVQKRLQHPQPFCLPVPPVPCQWGVPRSPPPLQPSPNRPPMQFAFHPSPVSRTSGQASSPMFHQQPALRESHQRHAGAPVMPRHHPHYSSHSPLPGPPHPLQAQRRDGSLNSIPTPRALQQKQARGGNPPSHAHHPHSQMQMRAMWEAFRPVPSRVSTQAPFIHAPPVHPGGRF</sequence>
<feature type="compositionally biased region" description="Basic residues" evidence="1">
    <location>
        <begin position="1418"/>
        <end position="1430"/>
    </location>
</feature>
<feature type="region of interest" description="Disordered" evidence="1">
    <location>
        <begin position="45"/>
        <end position="72"/>
    </location>
</feature>
<feature type="compositionally biased region" description="Basic and acidic residues" evidence="1">
    <location>
        <begin position="1325"/>
        <end position="1343"/>
    </location>
</feature>
<feature type="region of interest" description="Disordered" evidence="1">
    <location>
        <begin position="1259"/>
        <end position="1311"/>
    </location>
</feature>
<feature type="compositionally biased region" description="Polar residues" evidence="1">
    <location>
        <begin position="1975"/>
        <end position="1989"/>
    </location>
</feature>
<feature type="compositionally biased region" description="Basic and acidic residues" evidence="1">
    <location>
        <begin position="777"/>
        <end position="789"/>
    </location>
</feature>
<feature type="compositionally biased region" description="Basic and acidic residues" evidence="1">
    <location>
        <begin position="291"/>
        <end position="304"/>
    </location>
</feature>
<dbReference type="VEuPathDB" id="CryptoDB:Cvel_1943"/>
<feature type="compositionally biased region" description="Basic and acidic residues" evidence="1">
    <location>
        <begin position="407"/>
        <end position="427"/>
    </location>
</feature>
<feature type="compositionally biased region" description="Basic and acidic residues" evidence="1">
    <location>
        <begin position="1285"/>
        <end position="1299"/>
    </location>
</feature>
<feature type="compositionally biased region" description="Acidic residues" evidence="1">
    <location>
        <begin position="212"/>
        <end position="226"/>
    </location>
</feature>
<protein>
    <submittedName>
        <fullName evidence="2">Uncharacterized protein</fullName>
    </submittedName>
</protein>
<proteinExistence type="predicted"/>
<feature type="region of interest" description="Disordered" evidence="1">
    <location>
        <begin position="1325"/>
        <end position="1355"/>
    </location>
</feature>
<feature type="compositionally biased region" description="Basic residues" evidence="1">
    <location>
        <begin position="353"/>
        <end position="368"/>
    </location>
</feature>
<feature type="compositionally biased region" description="Polar residues" evidence="1">
    <location>
        <begin position="1916"/>
        <end position="1928"/>
    </location>
</feature>
<feature type="region of interest" description="Disordered" evidence="1">
    <location>
        <begin position="1891"/>
        <end position="2005"/>
    </location>
</feature>
<feature type="compositionally biased region" description="Polar residues" evidence="1">
    <location>
        <begin position="45"/>
        <end position="59"/>
    </location>
</feature>
<feature type="region of interest" description="Disordered" evidence="1">
    <location>
        <begin position="1"/>
        <end position="22"/>
    </location>
</feature>
<dbReference type="EMBL" id="CDMZ01005470">
    <property type="protein sequence ID" value="CEM53017.1"/>
    <property type="molecule type" value="Genomic_DNA"/>
</dbReference>
<feature type="compositionally biased region" description="Polar residues" evidence="1">
    <location>
        <begin position="754"/>
        <end position="767"/>
    </location>
</feature>
<feature type="compositionally biased region" description="Acidic residues" evidence="1">
    <location>
        <begin position="1275"/>
        <end position="1284"/>
    </location>
</feature>
<feature type="compositionally biased region" description="Basic and acidic residues" evidence="1">
    <location>
        <begin position="1639"/>
        <end position="1671"/>
    </location>
</feature>
<feature type="compositionally biased region" description="Basic and acidic residues" evidence="1">
    <location>
        <begin position="318"/>
        <end position="340"/>
    </location>
</feature>
<feature type="compositionally biased region" description="Low complexity" evidence="1">
    <location>
        <begin position="247"/>
        <end position="261"/>
    </location>
</feature>
<feature type="compositionally biased region" description="Gly residues" evidence="1">
    <location>
        <begin position="1345"/>
        <end position="1354"/>
    </location>
</feature>
<feature type="compositionally biased region" description="Basic and acidic residues" evidence="1">
    <location>
        <begin position="139"/>
        <end position="154"/>
    </location>
</feature>
<evidence type="ECO:0000313" key="2">
    <source>
        <dbReference type="EMBL" id="CEM53017.1"/>
    </source>
</evidence>
<name>A0A0G4I7I5_9ALVE</name>
<feature type="region of interest" description="Disordered" evidence="1">
    <location>
        <begin position="139"/>
        <end position="160"/>
    </location>
</feature>
<accession>A0A0G4I7I5</accession>
<feature type="compositionally biased region" description="Basic and acidic residues" evidence="1">
    <location>
        <begin position="1147"/>
        <end position="1157"/>
    </location>
</feature>
<gene>
    <name evidence="2" type="ORF">Cvel_1943</name>
</gene>
<reference evidence="2" key="1">
    <citation type="submission" date="2014-11" db="EMBL/GenBank/DDBJ databases">
        <authorList>
            <person name="Otto D Thomas"/>
            <person name="Naeem Raeece"/>
        </authorList>
    </citation>
    <scope>NUCLEOTIDE SEQUENCE</scope>
</reference>
<feature type="compositionally biased region" description="Pro residues" evidence="1">
    <location>
        <begin position="1893"/>
        <end position="1905"/>
    </location>
</feature>
<feature type="region of interest" description="Disordered" evidence="1">
    <location>
        <begin position="1390"/>
        <end position="1454"/>
    </location>
</feature>
<organism evidence="2">
    <name type="scientific">Chromera velia CCMP2878</name>
    <dbReference type="NCBI Taxonomy" id="1169474"/>
    <lineage>
        <taxon>Eukaryota</taxon>
        <taxon>Sar</taxon>
        <taxon>Alveolata</taxon>
        <taxon>Colpodellida</taxon>
        <taxon>Chromeraceae</taxon>
        <taxon>Chromera</taxon>
    </lineage>
</organism>
<feature type="region of interest" description="Disordered" evidence="1">
    <location>
        <begin position="754"/>
        <end position="791"/>
    </location>
</feature>